<reference evidence="1 2" key="1">
    <citation type="submission" date="2019-09" db="EMBL/GenBank/DDBJ databases">
        <authorList>
            <person name="Cao W.R."/>
        </authorList>
    </citation>
    <scope>NUCLEOTIDE SEQUENCE [LARGE SCALE GENOMIC DNA]</scope>
    <source>
        <strain evidence="2">a4</strain>
    </source>
</reference>
<evidence type="ECO:0008006" key="3">
    <source>
        <dbReference type="Google" id="ProtNLM"/>
    </source>
</evidence>
<dbReference type="Proteomes" id="UP000467305">
    <property type="component" value="Unassembled WGS sequence"/>
</dbReference>
<evidence type="ECO:0000313" key="2">
    <source>
        <dbReference type="Proteomes" id="UP000467305"/>
    </source>
</evidence>
<dbReference type="RefSeq" id="WP_150900876.1">
    <property type="nucleotide sequence ID" value="NZ_WAAU01000029.1"/>
</dbReference>
<accession>A0A7J5A9K3</accession>
<dbReference type="OrthoDB" id="671157at2"/>
<gene>
    <name evidence="1" type="ORF">F7018_14820</name>
</gene>
<dbReference type="Gene3D" id="3.90.930.1">
    <property type="match status" value="1"/>
</dbReference>
<protein>
    <recommendedName>
        <fullName evidence="3">Toxin-antitoxin system YwqK family antitoxin</fullName>
    </recommendedName>
</protein>
<comment type="caution">
    <text evidence="1">The sequence shown here is derived from an EMBL/GenBank/DDBJ whole genome shotgun (WGS) entry which is preliminary data.</text>
</comment>
<dbReference type="EMBL" id="WAAU01000029">
    <property type="protein sequence ID" value="KAB1154242.1"/>
    <property type="molecule type" value="Genomic_DNA"/>
</dbReference>
<keyword evidence="2" id="KW-1185">Reference proteome</keyword>
<dbReference type="AlphaFoldDB" id="A0A7J5A9K3"/>
<organism evidence="1 2">
    <name type="scientific">Tenacibaculum aiptasiae</name>
    <dbReference type="NCBI Taxonomy" id="426481"/>
    <lineage>
        <taxon>Bacteria</taxon>
        <taxon>Pseudomonadati</taxon>
        <taxon>Bacteroidota</taxon>
        <taxon>Flavobacteriia</taxon>
        <taxon>Flavobacteriales</taxon>
        <taxon>Flavobacteriaceae</taxon>
        <taxon>Tenacibaculum</taxon>
    </lineage>
</organism>
<evidence type="ECO:0000313" key="1">
    <source>
        <dbReference type="EMBL" id="KAB1154242.1"/>
    </source>
</evidence>
<dbReference type="SUPFAM" id="SSF82185">
    <property type="entry name" value="Histone H3 K4-specific methyltransferase SET7/9 N-terminal domain"/>
    <property type="match status" value="1"/>
</dbReference>
<proteinExistence type="predicted"/>
<name>A0A7J5A9K3_9FLAO</name>
<sequence length="208" mass="24737">MKIPLKLIFLLIINFSCFSQNSGKEKLNLVFYDVCTNKIIKPEFEIDSFSELNYKTVTIFPKRGDLIGQYSTILKTNSDTIRIPKILFSFKSVLHSRKWNYLNCEKVCDGTETDFYSNGNKRLEGEFKNGRPIKINEFRKNGKLLTQTFYENYTLNYERVNYFDESGELNEYEIYKNKKRKTIIRTFDKNGNLINKETKKKYIKRKNN</sequence>